<accession>A0ABU0RAN4</accession>
<name>A0ABU0RAN4_9MICO</name>
<reference evidence="2 3" key="1">
    <citation type="submission" date="2023-07" db="EMBL/GenBank/DDBJ databases">
        <title>Comparative genomics of wheat-associated soil bacteria to identify genetic determinants of phenazine resistance.</title>
        <authorList>
            <person name="Mouncey N."/>
        </authorList>
    </citation>
    <scope>NUCLEOTIDE SEQUENCE [LARGE SCALE GENOMIC DNA]</scope>
    <source>
        <strain evidence="2 3">V3I3</strain>
    </source>
</reference>
<dbReference type="Pfam" id="PF12697">
    <property type="entry name" value="Abhydrolase_6"/>
    <property type="match status" value="1"/>
</dbReference>
<dbReference type="Gene3D" id="3.40.50.1820">
    <property type="entry name" value="alpha/beta hydrolase"/>
    <property type="match status" value="1"/>
</dbReference>
<organism evidence="2 3">
    <name type="scientific">Agromyces ramosus</name>
    <dbReference type="NCBI Taxonomy" id="33879"/>
    <lineage>
        <taxon>Bacteria</taxon>
        <taxon>Bacillati</taxon>
        <taxon>Actinomycetota</taxon>
        <taxon>Actinomycetes</taxon>
        <taxon>Micrococcales</taxon>
        <taxon>Microbacteriaceae</taxon>
        <taxon>Agromyces</taxon>
    </lineage>
</organism>
<dbReference type="PANTHER" id="PTHR46623:SF6">
    <property type="entry name" value="ALPHA_BETA-HYDROLASES SUPERFAMILY PROTEIN"/>
    <property type="match status" value="1"/>
</dbReference>
<dbReference type="InterPro" id="IPR029058">
    <property type="entry name" value="AB_hydrolase_fold"/>
</dbReference>
<evidence type="ECO:0000313" key="3">
    <source>
        <dbReference type="Proteomes" id="UP001239083"/>
    </source>
</evidence>
<dbReference type="InterPro" id="IPR051049">
    <property type="entry name" value="Dienelactone_hydrolase-like"/>
</dbReference>
<comment type="caution">
    <text evidence="2">The sequence shown here is derived from an EMBL/GenBank/DDBJ whole genome shotgun (WGS) entry which is preliminary data.</text>
</comment>
<feature type="domain" description="AB hydrolase-1" evidence="1">
    <location>
        <begin position="5"/>
        <end position="158"/>
    </location>
</feature>
<keyword evidence="2" id="KW-0378">Hydrolase</keyword>
<proteinExistence type="predicted"/>
<gene>
    <name evidence="2" type="ORF">QFZ26_001654</name>
</gene>
<dbReference type="InterPro" id="IPR000073">
    <property type="entry name" value="AB_hydrolase_1"/>
</dbReference>
<evidence type="ECO:0000313" key="2">
    <source>
        <dbReference type="EMBL" id="MDQ0894099.1"/>
    </source>
</evidence>
<evidence type="ECO:0000259" key="1">
    <source>
        <dbReference type="Pfam" id="PF12697"/>
    </source>
</evidence>
<dbReference type="SUPFAM" id="SSF53474">
    <property type="entry name" value="alpha/beta-Hydrolases"/>
    <property type="match status" value="1"/>
</dbReference>
<dbReference type="EMBL" id="JAUSYY010000001">
    <property type="protein sequence ID" value="MDQ0894099.1"/>
    <property type="molecule type" value="Genomic_DNA"/>
</dbReference>
<dbReference type="GO" id="GO:0016787">
    <property type="term" value="F:hydrolase activity"/>
    <property type="evidence" value="ECO:0007669"/>
    <property type="project" value="UniProtKB-KW"/>
</dbReference>
<keyword evidence="3" id="KW-1185">Reference proteome</keyword>
<dbReference type="PANTHER" id="PTHR46623">
    <property type="entry name" value="CARBOXYMETHYLENEBUTENOLIDASE-RELATED"/>
    <property type="match status" value="1"/>
</dbReference>
<protein>
    <submittedName>
        <fullName evidence="2">Dienelactone hydrolase</fullName>
    </submittedName>
</protein>
<sequence length="190" mass="20383">MADVLLLHHALGQTPSFHAFADELRAAGHNVVAPDAFDGRTFGDLDEGLAYAREIGFDQVRERGVRAADGLPDWLVYIGISMGAMAAQQLAQTRPGAAGAVLVSSAIPLGEFAETWPDAVPLQIHGTDADPFFVGEGDIEAAHELVAGADDAELFMYPGDSHLLVEVDPNPDDPNIRLVTDRVLEFLRRV</sequence>
<dbReference type="Proteomes" id="UP001239083">
    <property type="component" value="Unassembled WGS sequence"/>
</dbReference>
<dbReference type="RefSeq" id="WP_307041084.1">
    <property type="nucleotide sequence ID" value="NZ_JAUSYY010000001.1"/>
</dbReference>